<name>A0A1L9QWV5_9CYAN</name>
<dbReference type="InterPro" id="IPR007159">
    <property type="entry name" value="SpoVT-AbrB_dom"/>
</dbReference>
<dbReference type="STRING" id="1925591.BI308_01410"/>
<evidence type="ECO:0000313" key="3">
    <source>
        <dbReference type="EMBL" id="OJJ27175.1"/>
    </source>
</evidence>
<evidence type="ECO:0000259" key="2">
    <source>
        <dbReference type="PROSITE" id="PS51740"/>
    </source>
</evidence>
<keyword evidence="1" id="KW-0238">DNA-binding</keyword>
<comment type="caution">
    <text evidence="3">The sequence shown here is derived from an EMBL/GenBank/DDBJ whole genome shotgun (WGS) entry which is preliminary data.</text>
</comment>
<dbReference type="SUPFAM" id="SSF89447">
    <property type="entry name" value="AbrB/MazE/MraZ-like"/>
    <property type="match status" value="1"/>
</dbReference>
<dbReference type="PROSITE" id="PS51740">
    <property type="entry name" value="SPOVT_ABRB"/>
    <property type="match status" value="1"/>
</dbReference>
<dbReference type="SMART" id="SM00966">
    <property type="entry name" value="SpoVT_AbrB"/>
    <property type="match status" value="1"/>
</dbReference>
<proteinExistence type="predicted"/>
<dbReference type="NCBIfam" id="TIGR01439">
    <property type="entry name" value="lp_hng_hel_AbrB"/>
    <property type="match status" value="1"/>
</dbReference>
<keyword evidence="4" id="KW-1185">Reference proteome</keyword>
<dbReference type="AlphaFoldDB" id="A0A1L9QWV5"/>
<dbReference type="Pfam" id="PF04014">
    <property type="entry name" value="MazE_antitoxin"/>
    <property type="match status" value="1"/>
</dbReference>
<dbReference type="EMBL" id="MLAW01000002">
    <property type="protein sequence ID" value="OJJ27175.1"/>
    <property type="molecule type" value="Genomic_DNA"/>
</dbReference>
<protein>
    <submittedName>
        <fullName evidence="3">AbrB family transcriptional regulator</fullName>
    </submittedName>
</protein>
<dbReference type="Gene3D" id="2.10.260.10">
    <property type="match status" value="1"/>
</dbReference>
<dbReference type="InterPro" id="IPR037914">
    <property type="entry name" value="SpoVT-AbrB_sf"/>
</dbReference>
<reference evidence="3" key="1">
    <citation type="submission" date="2016-10" db="EMBL/GenBank/DDBJ databases">
        <title>CRISPR-Cas defence system in Roseofilum reptotaenium: evidence of a bacteriophage-cyanobacterium arms race in the coral black band disease.</title>
        <authorList>
            <person name="Buerger P."/>
            <person name="Wood-Charlson E.M."/>
            <person name="Weynberg K.D."/>
            <person name="Willis B."/>
            <person name="Van Oppen M.J."/>
        </authorList>
    </citation>
    <scope>NUCLEOTIDE SEQUENCE [LARGE SCALE GENOMIC DNA]</scope>
    <source>
        <strain evidence="3">AO1-A</strain>
    </source>
</reference>
<evidence type="ECO:0000256" key="1">
    <source>
        <dbReference type="PROSITE-ProRule" id="PRU01076"/>
    </source>
</evidence>
<gene>
    <name evidence="3" type="ORF">BI308_01410</name>
</gene>
<evidence type="ECO:0000313" key="4">
    <source>
        <dbReference type="Proteomes" id="UP000183940"/>
    </source>
</evidence>
<dbReference type="Proteomes" id="UP000183940">
    <property type="component" value="Unassembled WGS sequence"/>
</dbReference>
<feature type="domain" description="SpoVT-AbrB" evidence="2">
    <location>
        <begin position="7"/>
        <end position="52"/>
    </location>
</feature>
<sequence>MSEVSPSIELYMGDQGQLVIPAPLQQKLGVESGDRLLVRMEGGKLVLEKPEAIKQRLKARFANVPQNRSLVDELLAERRNETQKDVIE</sequence>
<accession>A0A1L9QWV5</accession>
<dbReference type="GO" id="GO:0003677">
    <property type="term" value="F:DNA binding"/>
    <property type="evidence" value="ECO:0007669"/>
    <property type="project" value="UniProtKB-UniRule"/>
</dbReference>
<organism evidence="3 4">
    <name type="scientific">Roseofilum reptotaenium AO1-A</name>
    <dbReference type="NCBI Taxonomy" id="1925591"/>
    <lineage>
        <taxon>Bacteria</taxon>
        <taxon>Bacillati</taxon>
        <taxon>Cyanobacteriota</taxon>
        <taxon>Cyanophyceae</taxon>
        <taxon>Desertifilales</taxon>
        <taxon>Desertifilaceae</taxon>
        <taxon>Roseofilum</taxon>
    </lineage>
</organism>